<proteinExistence type="inferred from homology"/>
<dbReference type="GO" id="GO:0070006">
    <property type="term" value="F:metalloaminopeptidase activity"/>
    <property type="evidence" value="ECO:0007669"/>
    <property type="project" value="InterPro"/>
</dbReference>
<dbReference type="Pfam" id="PF05195">
    <property type="entry name" value="AMP_N"/>
    <property type="match status" value="1"/>
</dbReference>
<evidence type="ECO:0000313" key="8">
    <source>
        <dbReference type="EMBL" id="CAE6433564.1"/>
    </source>
</evidence>
<dbReference type="Pfam" id="PF00557">
    <property type="entry name" value="Peptidase_M24"/>
    <property type="match status" value="1"/>
</dbReference>
<dbReference type="InterPro" id="IPR029149">
    <property type="entry name" value="Creatin/AminoP/Spt16_N"/>
</dbReference>
<dbReference type="Proteomes" id="UP000663826">
    <property type="component" value="Unassembled WGS sequence"/>
</dbReference>
<evidence type="ECO:0000259" key="6">
    <source>
        <dbReference type="Pfam" id="PF00557"/>
    </source>
</evidence>
<keyword evidence="4" id="KW-0378">Hydrolase</keyword>
<dbReference type="PANTHER" id="PTHR43226">
    <property type="entry name" value="XAA-PRO AMINOPEPTIDASE 3"/>
    <property type="match status" value="1"/>
</dbReference>
<reference evidence="8" key="1">
    <citation type="submission" date="2021-01" db="EMBL/GenBank/DDBJ databases">
        <authorList>
            <person name="Kaushik A."/>
        </authorList>
    </citation>
    <scope>NUCLEOTIDE SEQUENCE</scope>
    <source>
        <strain evidence="8">AG1-1B</strain>
    </source>
</reference>
<dbReference type="EMBL" id="CAJMWQ010001077">
    <property type="protein sequence ID" value="CAE6433564.1"/>
    <property type="molecule type" value="Genomic_DNA"/>
</dbReference>
<name>A0A8H3AQN6_9AGAM</name>
<organism evidence="8 9">
    <name type="scientific">Rhizoctonia solani</name>
    <dbReference type="NCBI Taxonomy" id="456999"/>
    <lineage>
        <taxon>Eukaryota</taxon>
        <taxon>Fungi</taxon>
        <taxon>Dikarya</taxon>
        <taxon>Basidiomycota</taxon>
        <taxon>Agaricomycotina</taxon>
        <taxon>Agaricomycetes</taxon>
        <taxon>Cantharellales</taxon>
        <taxon>Ceratobasidiaceae</taxon>
        <taxon>Rhizoctonia</taxon>
    </lineage>
</organism>
<dbReference type="GO" id="GO:0030145">
    <property type="term" value="F:manganese ion binding"/>
    <property type="evidence" value="ECO:0007669"/>
    <property type="project" value="InterPro"/>
</dbReference>
<accession>A0A8H3AQN6</accession>
<comment type="caution">
    <text evidence="8">The sequence shown here is derived from an EMBL/GenBank/DDBJ whole genome shotgun (WGS) entry which is preliminary data.</text>
</comment>
<dbReference type="InterPro" id="IPR000994">
    <property type="entry name" value="Pept_M24"/>
</dbReference>
<dbReference type="InterPro" id="IPR007865">
    <property type="entry name" value="Aminopep_P_N"/>
</dbReference>
<evidence type="ECO:0000256" key="1">
    <source>
        <dbReference type="ARBA" id="ARBA00001936"/>
    </source>
</evidence>
<evidence type="ECO:0000256" key="5">
    <source>
        <dbReference type="ARBA" id="ARBA00023211"/>
    </source>
</evidence>
<dbReference type="InterPro" id="IPR052433">
    <property type="entry name" value="X-Pro_dipept-like"/>
</dbReference>
<comment type="similarity">
    <text evidence="2">Belongs to the peptidase M24B family.</text>
</comment>
<dbReference type="PANTHER" id="PTHR43226:SF4">
    <property type="entry name" value="XAA-PRO AMINOPEPTIDASE 3"/>
    <property type="match status" value="1"/>
</dbReference>
<dbReference type="SUPFAM" id="SSF53092">
    <property type="entry name" value="Creatinase/prolidase N-terminal domain"/>
    <property type="match status" value="1"/>
</dbReference>
<dbReference type="AlphaFoldDB" id="A0A8H3AQN6"/>
<dbReference type="GO" id="GO:0006508">
    <property type="term" value="P:proteolysis"/>
    <property type="evidence" value="ECO:0007669"/>
    <property type="project" value="TreeGrafter"/>
</dbReference>
<evidence type="ECO:0008006" key="10">
    <source>
        <dbReference type="Google" id="ProtNLM"/>
    </source>
</evidence>
<evidence type="ECO:0000313" key="9">
    <source>
        <dbReference type="Proteomes" id="UP000663826"/>
    </source>
</evidence>
<keyword evidence="3" id="KW-0479">Metal-binding</keyword>
<feature type="domain" description="Peptidase M24" evidence="6">
    <location>
        <begin position="122"/>
        <end position="333"/>
    </location>
</feature>
<dbReference type="SUPFAM" id="SSF55920">
    <property type="entry name" value="Creatinase/aminopeptidase"/>
    <property type="match status" value="1"/>
</dbReference>
<evidence type="ECO:0000256" key="3">
    <source>
        <dbReference type="ARBA" id="ARBA00022723"/>
    </source>
</evidence>
<comment type="cofactor">
    <cofactor evidence="1">
        <name>Mn(2+)</name>
        <dbReference type="ChEBI" id="CHEBI:29035"/>
    </cofactor>
</comment>
<dbReference type="Gene3D" id="3.40.350.10">
    <property type="entry name" value="Creatinase/prolidase N-terminal domain"/>
    <property type="match status" value="1"/>
</dbReference>
<dbReference type="GO" id="GO:0005739">
    <property type="term" value="C:mitochondrion"/>
    <property type="evidence" value="ECO:0007669"/>
    <property type="project" value="TreeGrafter"/>
</dbReference>
<gene>
    <name evidence="8" type="ORF">RDB_LOCUS61964</name>
</gene>
<protein>
    <recommendedName>
        <fullName evidence="10">Xaa-Pro aminopeptidase</fullName>
    </recommendedName>
</protein>
<evidence type="ECO:0000259" key="7">
    <source>
        <dbReference type="Pfam" id="PF05195"/>
    </source>
</evidence>
<feature type="domain" description="Aminopeptidase P N-terminal" evidence="7">
    <location>
        <begin position="2"/>
        <end position="55"/>
    </location>
</feature>
<evidence type="ECO:0000256" key="4">
    <source>
        <dbReference type="ARBA" id="ARBA00022801"/>
    </source>
</evidence>
<dbReference type="InterPro" id="IPR036005">
    <property type="entry name" value="Creatinase/aminopeptidase-like"/>
</dbReference>
<keyword evidence="5" id="KW-0464">Manganese</keyword>
<dbReference type="Gene3D" id="3.90.230.10">
    <property type="entry name" value="Creatinase/methionine aminopeptidase superfamily"/>
    <property type="match status" value="1"/>
</dbReference>
<evidence type="ECO:0000256" key="2">
    <source>
        <dbReference type="ARBA" id="ARBA00008766"/>
    </source>
</evidence>
<sequence>MYLCVKEKDPYDELWHGPRTGVEESVKIFGADEGFCITVLHKVLDLVLQGAEHLYADVSSQVTEVRTPKPSHKGLLSFLNLEQSSGAEVTTRTILEKHTPRSLHKEVMKLRKIKSPAERIVMRKAADLSGTSHAKANTEAQLAAHFEYICALQGAQRAAYVPVVAGGANALAIHYTNNDCRLKKEELVLMDAGCELNGYASDITRTFPVGPMGQFTPAQRELYAAILEVQKKLITLCSEESKESMNSLHNQSVDLLKKGLRRVGFDLGMGGKLIDRLYPHYLTHPIGIDLHEGNSERHQYLMEGQVITIEPGVYVPADPVFPKWFHNIGIRIEVGHSSFIPHGLMD</sequence>